<dbReference type="EMBL" id="CAEZYU010000002">
    <property type="protein sequence ID" value="CAB4727335.1"/>
    <property type="molecule type" value="Genomic_DNA"/>
</dbReference>
<dbReference type="GO" id="GO:0030975">
    <property type="term" value="F:thiamine binding"/>
    <property type="evidence" value="ECO:0007669"/>
    <property type="project" value="InterPro"/>
</dbReference>
<evidence type="ECO:0000256" key="4">
    <source>
        <dbReference type="ARBA" id="ARBA00022840"/>
    </source>
</evidence>
<dbReference type="InterPro" id="IPR006282">
    <property type="entry name" value="Thi_PPkinase"/>
</dbReference>
<keyword evidence="3" id="KW-0418">Kinase</keyword>
<dbReference type="CDD" id="cd07995">
    <property type="entry name" value="TPK"/>
    <property type="match status" value="1"/>
</dbReference>
<dbReference type="NCBIfam" id="TIGR01378">
    <property type="entry name" value="thi_PPkinase"/>
    <property type="match status" value="1"/>
</dbReference>
<feature type="domain" description="Thiamin pyrophosphokinase thiamin-binding" evidence="5">
    <location>
        <begin position="143"/>
        <end position="216"/>
    </location>
</feature>
<dbReference type="InterPro" id="IPR053149">
    <property type="entry name" value="TPK"/>
</dbReference>
<dbReference type="GO" id="GO:0016301">
    <property type="term" value="F:kinase activity"/>
    <property type="evidence" value="ECO:0007669"/>
    <property type="project" value="UniProtKB-KW"/>
</dbReference>
<evidence type="ECO:0000313" key="6">
    <source>
        <dbReference type="EMBL" id="CAB4727335.1"/>
    </source>
</evidence>
<dbReference type="GO" id="GO:0009229">
    <property type="term" value="P:thiamine diphosphate biosynthetic process"/>
    <property type="evidence" value="ECO:0007669"/>
    <property type="project" value="InterPro"/>
</dbReference>
<dbReference type="Pfam" id="PF04263">
    <property type="entry name" value="TPK_catalytic"/>
    <property type="match status" value="1"/>
</dbReference>
<dbReference type="SUPFAM" id="SSF63999">
    <property type="entry name" value="Thiamin pyrophosphokinase, catalytic domain"/>
    <property type="match status" value="1"/>
</dbReference>
<dbReference type="PANTHER" id="PTHR41299">
    <property type="entry name" value="THIAMINE PYROPHOSPHOKINASE"/>
    <property type="match status" value="1"/>
</dbReference>
<evidence type="ECO:0000256" key="3">
    <source>
        <dbReference type="ARBA" id="ARBA00022777"/>
    </source>
</evidence>
<dbReference type="InterPro" id="IPR036371">
    <property type="entry name" value="TPK_B1-bd_sf"/>
</dbReference>
<sequence>MECVKSAVVFSGGPHPEVTAPSVFRASAAVDAAFVVAADSGLHLALACGRMPDLVIGDMDSVDQPLLDQARQAGAEIRPFPADKDATDLELALEAVMACEAHEIRNLTVIGSGSGRVDHLFGGLLLLAAERFANMRIDAFFDSTYVAIVRDSWEFSAEPGQVLSVMALNGTACGIVSRGLRWTFGGEALEPGSTRGVSNEILDSVAHISVESGVVAVILNQEREP</sequence>
<accession>A0A6J6RXX1</accession>
<protein>
    <submittedName>
        <fullName evidence="6">Unannotated protein</fullName>
    </submittedName>
</protein>
<evidence type="ECO:0000256" key="1">
    <source>
        <dbReference type="ARBA" id="ARBA00022679"/>
    </source>
</evidence>
<dbReference type="GO" id="GO:0006772">
    <property type="term" value="P:thiamine metabolic process"/>
    <property type="evidence" value="ECO:0007669"/>
    <property type="project" value="InterPro"/>
</dbReference>
<name>A0A6J6RXX1_9ZZZZ</name>
<dbReference type="GO" id="GO:0004788">
    <property type="term" value="F:thiamine diphosphokinase activity"/>
    <property type="evidence" value="ECO:0007669"/>
    <property type="project" value="InterPro"/>
</dbReference>
<dbReference type="SMART" id="SM00983">
    <property type="entry name" value="TPK_B1_binding"/>
    <property type="match status" value="1"/>
</dbReference>
<dbReference type="AlphaFoldDB" id="A0A6J6RXX1"/>
<dbReference type="SUPFAM" id="SSF63862">
    <property type="entry name" value="Thiamin pyrophosphokinase, substrate-binding domain"/>
    <property type="match status" value="1"/>
</dbReference>
<keyword evidence="1" id="KW-0808">Transferase</keyword>
<dbReference type="Gene3D" id="3.40.50.10240">
    <property type="entry name" value="Thiamin pyrophosphokinase, catalytic domain"/>
    <property type="match status" value="1"/>
</dbReference>
<keyword evidence="2" id="KW-0547">Nucleotide-binding</keyword>
<evidence type="ECO:0000256" key="2">
    <source>
        <dbReference type="ARBA" id="ARBA00022741"/>
    </source>
</evidence>
<proteinExistence type="predicted"/>
<dbReference type="PANTHER" id="PTHR41299:SF1">
    <property type="entry name" value="THIAMINE PYROPHOSPHOKINASE"/>
    <property type="match status" value="1"/>
</dbReference>
<dbReference type="Pfam" id="PF04265">
    <property type="entry name" value="TPK_B1_binding"/>
    <property type="match status" value="1"/>
</dbReference>
<keyword evidence="4" id="KW-0067">ATP-binding</keyword>
<evidence type="ECO:0000259" key="5">
    <source>
        <dbReference type="SMART" id="SM00983"/>
    </source>
</evidence>
<dbReference type="InterPro" id="IPR036759">
    <property type="entry name" value="TPK_catalytic_sf"/>
</dbReference>
<dbReference type="InterPro" id="IPR007373">
    <property type="entry name" value="Thiamin_PyroPKinase_B1-bd"/>
</dbReference>
<reference evidence="6" key="1">
    <citation type="submission" date="2020-05" db="EMBL/GenBank/DDBJ databases">
        <authorList>
            <person name="Chiriac C."/>
            <person name="Salcher M."/>
            <person name="Ghai R."/>
            <person name="Kavagutti S V."/>
        </authorList>
    </citation>
    <scope>NUCLEOTIDE SEQUENCE</scope>
</reference>
<dbReference type="InterPro" id="IPR007371">
    <property type="entry name" value="TPK_catalytic"/>
</dbReference>
<gene>
    <name evidence="6" type="ORF">UFOPK2766_00080</name>
</gene>
<dbReference type="GO" id="GO:0005524">
    <property type="term" value="F:ATP binding"/>
    <property type="evidence" value="ECO:0007669"/>
    <property type="project" value="UniProtKB-KW"/>
</dbReference>
<organism evidence="6">
    <name type="scientific">freshwater metagenome</name>
    <dbReference type="NCBI Taxonomy" id="449393"/>
    <lineage>
        <taxon>unclassified sequences</taxon>
        <taxon>metagenomes</taxon>
        <taxon>ecological metagenomes</taxon>
    </lineage>
</organism>